<comment type="caution">
    <text evidence="4">The sequence shown here is derived from an EMBL/GenBank/DDBJ whole genome shotgun (WGS) entry which is preliminary data.</text>
</comment>
<keyword evidence="2" id="KW-0547">Nucleotide-binding</keyword>
<evidence type="ECO:0000256" key="1">
    <source>
        <dbReference type="ARBA" id="ARBA00022801"/>
    </source>
</evidence>
<sequence>MDISNVNTLIVEDSHKFGLSQLYQLRGRVGRSSEKAYAYLFYSSKKSLNLTAFKRLRTLAEYTDLGSGYNIAMRDLEIRGAGEILGPRQHGHISSVGFEMYCQIMKEEIEKLKGKTVEEDINIKIELPVSVYIPKNYIRYERDRVNIYKNLGNAKSTEEIDRLHKSLNERYGELPFVTKNLLILAKIKYLLRKTRIEKLSFIAGRGIIFKKIIMTEENAVRMNKRDRNLF</sequence>
<reference evidence="4" key="1">
    <citation type="journal article" date="2014" name="Front. Microbiol.">
        <title>High frequency of phylogenetically diverse reductive dehalogenase-homologous genes in deep subseafloor sedimentary metagenomes.</title>
        <authorList>
            <person name="Kawai M."/>
            <person name="Futagami T."/>
            <person name="Toyoda A."/>
            <person name="Takaki Y."/>
            <person name="Nishi S."/>
            <person name="Hori S."/>
            <person name="Arai W."/>
            <person name="Tsubouchi T."/>
            <person name="Morono Y."/>
            <person name="Uchiyama I."/>
            <person name="Ito T."/>
            <person name="Fujiyama A."/>
            <person name="Inagaki F."/>
            <person name="Takami H."/>
        </authorList>
    </citation>
    <scope>NUCLEOTIDE SEQUENCE</scope>
    <source>
        <strain evidence="4">Expedition CK06-06</strain>
    </source>
</reference>
<dbReference type="InterPro" id="IPR037235">
    <property type="entry name" value="TRCF-like_C_D7"/>
</dbReference>
<protein>
    <recommendedName>
        <fullName evidence="3">Transcription-repair-coupling factor C-terminal domain-containing protein</fullName>
    </recommendedName>
</protein>
<dbReference type="GO" id="GO:0006281">
    <property type="term" value="P:DNA repair"/>
    <property type="evidence" value="ECO:0007669"/>
    <property type="project" value="InterPro"/>
</dbReference>
<keyword evidence="2" id="KW-0347">Helicase</keyword>
<dbReference type="PANTHER" id="PTHR47964">
    <property type="entry name" value="ATP-DEPENDENT DNA HELICASE HOMOLOG RECG, CHLOROPLASTIC"/>
    <property type="match status" value="1"/>
</dbReference>
<dbReference type="GO" id="GO:0003678">
    <property type="term" value="F:DNA helicase activity"/>
    <property type="evidence" value="ECO:0007669"/>
    <property type="project" value="TreeGrafter"/>
</dbReference>
<gene>
    <name evidence="4" type="ORF">S12H4_46191</name>
</gene>
<dbReference type="SUPFAM" id="SSF143517">
    <property type="entry name" value="TRCF domain-like"/>
    <property type="match status" value="1"/>
</dbReference>
<keyword evidence="1" id="KW-0378">Hydrolase</keyword>
<dbReference type="Pfam" id="PF03461">
    <property type="entry name" value="TRCF"/>
    <property type="match status" value="1"/>
</dbReference>
<dbReference type="Gene3D" id="3.90.1150.50">
    <property type="entry name" value="Transcription-repair-coupling factor, D7 domain"/>
    <property type="match status" value="1"/>
</dbReference>
<dbReference type="InterPro" id="IPR047112">
    <property type="entry name" value="RecG/Mfd"/>
</dbReference>
<evidence type="ECO:0000259" key="3">
    <source>
        <dbReference type="SMART" id="SM00982"/>
    </source>
</evidence>
<dbReference type="Gene3D" id="3.40.50.300">
    <property type="entry name" value="P-loop containing nucleotide triphosphate hydrolases"/>
    <property type="match status" value="1"/>
</dbReference>
<proteinExistence type="predicted"/>
<dbReference type="AlphaFoldDB" id="X1VC77"/>
<name>X1VC77_9ZZZZ</name>
<dbReference type="EMBL" id="BARW01028637">
    <property type="protein sequence ID" value="GAJ14802.1"/>
    <property type="molecule type" value="Genomic_DNA"/>
</dbReference>
<dbReference type="SMART" id="SM00982">
    <property type="entry name" value="TRCF"/>
    <property type="match status" value="1"/>
</dbReference>
<feature type="non-terminal residue" evidence="4">
    <location>
        <position position="230"/>
    </location>
</feature>
<organism evidence="4">
    <name type="scientific">marine sediment metagenome</name>
    <dbReference type="NCBI Taxonomy" id="412755"/>
    <lineage>
        <taxon>unclassified sequences</taxon>
        <taxon>metagenomes</taxon>
        <taxon>ecological metagenomes</taxon>
    </lineage>
</organism>
<accession>X1VC77</accession>
<dbReference type="InterPro" id="IPR005118">
    <property type="entry name" value="TRCF_C"/>
</dbReference>
<dbReference type="PANTHER" id="PTHR47964:SF1">
    <property type="entry name" value="ATP-DEPENDENT DNA HELICASE HOMOLOG RECG, CHLOROPLASTIC"/>
    <property type="match status" value="1"/>
</dbReference>
<dbReference type="GO" id="GO:0016787">
    <property type="term" value="F:hydrolase activity"/>
    <property type="evidence" value="ECO:0007669"/>
    <property type="project" value="UniProtKB-KW"/>
</dbReference>
<keyword evidence="2" id="KW-0067">ATP-binding</keyword>
<dbReference type="SUPFAM" id="SSF52540">
    <property type="entry name" value="P-loop containing nucleoside triphosphate hydrolases"/>
    <property type="match status" value="1"/>
</dbReference>
<evidence type="ECO:0000256" key="2">
    <source>
        <dbReference type="ARBA" id="ARBA00022806"/>
    </source>
</evidence>
<feature type="domain" description="Transcription-repair-coupling factor C-terminal" evidence="3">
    <location>
        <begin position="126"/>
        <end position="222"/>
    </location>
</feature>
<evidence type="ECO:0000313" key="4">
    <source>
        <dbReference type="EMBL" id="GAJ14802.1"/>
    </source>
</evidence>
<dbReference type="InterPro" id="IPR027417">
    <property type="entry name" value="P-loop_NTPase"/>
</dbReference>